<keyword evidence="5" id="KW-0326">Glycosidase</keyword>
<evidence type="ECO:0000256" key="2">
    <source>
        <dbReference type="ARBA" id="ARBA00009329"/>
    </source>
</evidence>
<dbReference type="GO" id="GO:0016798">
    <property type="term" value="F:hydrolase activity, acting on glycosyl bonds"/>
    <property type="evidence" value="ECO:0007669"/>
    <property type="project" value="UniProtKB-KW"/>
</dbReference>
<evidence type="ECO:0000256" key="1">
    <source>
        <dbReference type="ARBA" id="ARBA00001911"/>
    </source>
</evidence>
<evidence type="ECO:0000259" key="6">
    <source>
        <dbReference type="Pfam" id="PF01408"/>
    </source>
</evidence>
<dbReference type="Gene3D" id="3.30.360.10">
    <property type="entry name" value="Dihydrodipicolinate Reductase, domain 2"/>
    <property type="match status" value="1"/>
</dbReference>
<comment type="cofactor">
    <cofactor evidence="1">
        <name>NAD(+)</name>
        <dbReference type="ChEBI" id="CHEBI:57540"/>
    </cofactor>
</comment>
<evidence type="ECO:0000313" key="8">
    <source>
        <dbReference type="EMBL" id="AMW05412.1"/>
    </source>
</evidence>
<dbReference type="NCBIfam" id="TIGR01409">
    <property type="entry name" value="TAT_signal_seq"/>
    <property type="match status" value="1"/>
</dbReference>
<dbReference type="Gene3D" id="3.40.50.720">
    <property type="entry name" value="NAD(P)-binding Rossmann-like Domain"/>
    <property type="match status" value="1"/>
</dbReference>
<keyword evidence="4" id="KW-0520">NAD</keyword>
<comment type="similarity">
    <text evidence="2">Belongs to the Gfo/Idh/MocA family. Glycosyl hydrolase 109 subfamily.</text>
</comment>
<dbReference type="InterPro" id="IPR036291">
    <property type="entry name" value="NAD(P)-bd_dom_sf"/>
</dbReference>
<protein>
    <submittedName>
        <fullName evidence="8">Glycosyl hydrolase</fullName>
    </submittedName>
</protein>
<evidence type="ECO:0000256" key="5">
    <source>
        <dbReference type="ARBA" id="ARBA00023295"/>
    </source>
</evidence>
<sequence length="467" mass="51639">MSDHRSPLSRRDLLTGAAAAAAAAVTATPARLLASTSDWRVDLMAPTWAGNGSMLGMPFEKHATVRFAVVGTGLRGRSVLSELLAIEGVEIVAVADIAPEKAQRAVDMCTKAGRKAPEVYTSGERDFERLVQRNDVDFVYTATPWQWHTPVMLAAMKAGKHCGSEVPISLTTEQAWELVETSEKTKRHCLMMENCCYGNSELTVLRMVREGVFGTLLHAEAAYLHDLRAILFENRDEGLWRRFPHTQHDTNLYPTHGLGPVAQYLGIHRGDRFDFVVSMSSPEAGLTEWRDAHEPKDSAKWKESYKAGDMNTSLIKTAKGRTILLQHDVVNPRPYSRLNNLQGSKAIFNDYPARLYIDGAPGGERWTPLSEFKGKYEHPLWTAVGDLARKNGGHGGMDFIMAYRLVQCMREGLAPDFDVYDAAAWSVPYALCEQSIRKGSAPVKFPDFTRGAWRTSTAPQGPSIAAG</sequence>
<dbReference type="OrthoDB" id="9771072at2"/>
<evidence type="ECO:0000313" key="9">
    <source>
        <dbReference type="Proteomes" id="UP000076404"/>
    </source>
</evidence>
<evidence type="ECO:0000256" key="3">
    <source>
        <dbReference type="ARBA" id="ARBA00022801"/>
    </source>
</evidence>
<dbReference type="InterPro" id="IPR000683">
    <property type="entry name" value="Gfo/Idh/MocA-like_OxRdtase_N"/>
</dbReference>
<proteinExistence type="inferred from homology"/>
<keyword evidence="9" id="KW-1185">Reference proteome</keyword>
<dbReference type="EMBL" id="CP011454">
    <property type="protein sequence ID" value="AMW05412.1"/>
    <property type="molecule type" value="Genomic_DNA"/>
</dbReference>
<evidence type="ECO:0000259" key="7">
    <source>
        <dbReference type="Pfam" id="PF21252"/>
    </source>
</evidence>
<evidence type="ECO:0000256" key="4">
    <source>
        <dbReference type="ARBA" id="ARBA00023027"/>
    </source>
</evidence>
<dbReference type="eggNOG" id="COG0673">
    <property type="taxonomic scope" value="Bacteria"/>
</dbReference>
<reference evidence="8 9" key="2">
    <citation type="journal article" date="2016" name="Environ. Microbiol. Rep.">
        <title>Metagenomic evidence for the presence of phototrophic Gemmatimonadetes bacteria in diverse environments.</title>
        <authorList>
            <person name="Zeng Y."/>
            <person name="Baumbach J."/>
            <person name="Barbosa E.G."/>
            <person name="Azevedo V."/>
            <person name="Zhang C."/>
            <person name="Koblizek M."/>
        </authorList>
    </citation>
    <scope>NUCLEOTIDE SEQUENCE [LARGE SCALE GENOMIC DNA]</scope>
    <source>
        <strain evidence="8 9">AP64</strain>
    </source>
</reference>
<dbReference type="Proteomes" id="UP000076404">
    <property type="component" value="Chromosome"/>
</dbReference>
<name>A0A143BLL6_9BACT</name>
<dbReference type="InterPro" id="IPR006311">
    <property type="entry name" value="TAT_signal"/>
</dbReference>
<dbReference type="SUPFAM" id="SSF51735">
    <property type="entry name" value="NAD(P)-binding Rossmann-fold domains"/>
    <property type="match status" value="1"/>
</dbReference>
<keyword evidence="3 8" id="KW-0378">Hydrolase</keyword>
<dbReference type="InterPro" id="IPR050463">
    <property type="entry name" value="Gfo/Idh/MocA_oxidrdct_glycsds"/>
</dbReference>
<dbReference type="Pfam" id="PF01408">
    <property type="entry name" value="GFO_IDH_MocA"/>
    <property type="match status" value="1"/>
</dbReference>
<dbReference type="STRING" id="1379270.GEMMAAP_12575"/>
<dbReference type="PANTHER" id="PTHR43818:SF1">
    <property type="entry name" value="GLYCOSYL HYDROLASE FAMILY 109 PROTEIN"/>
    <property type="match status" value="1"/>
</dbReference>
<dbReference type="InterPro" id="IPR049303">
    <property type="entry name" value="Glyco_hydro_109_C"/>
</dbReference>
<dbReference type="PROSITE" id="PS51318">
    <property type="entry name" value="TAT"/>
    <property type="match status" value="1"/>
</dbReference>
<dbReference type="Pfam" id="PF21252">
    <property type="entry name" value="Glyco_hydro_109_C"/>
    <property type="match status" value="1"/>
</dbReference>
<dbReference type="InterPro" id="IPR019546">
    <property type="entry name" value="TAT_signal_bac_arc"/>
</dbReference>
<reference evidence="8 9" key="1">
    <citation type="journal article" date="2014" name="Proc. Natl. Acad. Sci. U.S.A.">
        <title>Functional type 2 photosynthetic reaction centers found in the rare bacterial phylum Gemmatimonadetes.</title>
        <authorList>
            <person name="Zeng Y."/>
            <person name="Feng F."/>
            <person name="Medova H."/>
            <person name="Dean J."/>
            <person name="Koblizek M."/>
        </authorList>
    </citation>
    <scope>NUCLEOTIDE SEQUENCE [LARGE SCALE GENOMIC DNA]</scope>
    <source>
        <strain evidence="8 9">AP64</strain>
    </source>
</reference>
<organism evidence="8 9">
    <name type="scientific">Gemmatimonas phototrophica</name>
    <dbReference type="NCBI Taxonomy" id="1379270"/>
    <lineage>
        <taxon>Bacteria</taxon>
        <taxon>Pseudomonadati</taxon>
        <taxon>Gemmatimonadota</taxon>
        <taxon>Gemmatimonadia</taxon>
        <taxon>Gemmatimonadales</taxon>
        <taxon>Gemmatimonadaceae</taxon>
        <taxon>Gemmatimonas</taxon>
    </lineage>
</organism>
<dbReference type="KEGG" id="gph:GEMMAAP_12575"/>
<dbReference type="GO" id="GO:0000166">
    <property type="term" value="F:nucleotide binding"/>
    <property type="evidence" value="ECO:0007669"/>
    <property type="project" value="InterPro"/>
</dbReference>
<gene>
    <name evidence="8" type="ORF">GEMMAAP_12575</name>
</gene>
<accession>A0A143BLL6</accession>
<feature type="domain" description="Glycosyl hydrolase 109 C-terminal" evidence="7">
    <location>
        <begin position="202"/>
        <end position="367"/>
    </location>
</feature>
<dbReference type="RefSeq" id="WP_026849479.1">
    <property type="nucleotide sequence ID" value="NZ_CP011454.1"/>
</dbReference>
<dbReference type="PANTHER" id="PTHR43818">
    <property type="entry name" value="BCDNA.GH03377"/>
    <property type="match status" value="1"/>
</dbReference>
<feature type="domain" description="Gfo/Idh/MocA-like oxidoreductase N-terminal" evidence="6">
    <location>
        <begin position="65"/>
        <end position="189"/>
    </location>
</feature>
<dbReference type="AlphaFoldDB" id="A0A143BLL6"/>